<protein>
    <submittedName>
        <fullName evidence="1">Glycine dehydrogenase mitochondrial-like</fullName>
    </submittedName>
</protein>
<sequence length="215" mass="24249">MDEGIQYLRELAVLEVIYNDLDHGEVSKNLEDVLCTWAMRRKVIQSAPASYSNSLATMYCPDMDTPTVERLSSWLQNFEENLCPTSSLQASTLAVRSAPRSQSPPVLVRGKGSPRQMPHGALWFFLRDQGEDMREWDGEPTFKLEARVHELRGKTAVKKGPPKKAVSIVAVETQEGNQRSPRHRRTEIISLDSSEETFGLALQGSDSEYSHQEQE</sequence>
<organism evidence="1 2">
    <name type="scientific">Limosa lapponica baueri</name>
    <dbReference type="NCBI Taxonomy" id="1758121"/>
    <lineage>
        <taxon>Eukaryota</taxon>
        <taxon>Metazoa</taxon>
        <taxon>Chordata</taxon>
        <taxon>Craniata</taxon>
        <taxon>Vertebrata</taxon>
        <taxon>Euteleostomi</taxon>
        <taxon>Archelosauria</taxon>
        <taxon>Archosauria</taxon>
        <taxon>Dinosauria</taxon>
        <taxon>Saurischia</taxon>
        <taxon>Theropoda</taxon>
        <taxon>Coelurosauria</taxon>
        <taxon>Aves</taxon>
        <taxon>Neognathae</taxon>
        <taxon>Neoaves</taxon>
        <taxon>Charadriiformes</taxon>
        <taxon>Scolopacidae</taxon>
        <taxon>Limosa</taxon>
    </lineage>
</organism>
<keyword evidence="2" id="KW-1185">Reference proteome</keyword>
<proteinExistence type="predicted"/>
<evidence type="ECO:0000313" key="1">
    <source>
        <dbReference type="EMBL" id="PKU31763.1"/>
    </source>
</evidence>
<reference evidence="2" key="2">
    <citation type="submission" date="2017-12" db="EMBL/GenBank/DDBJ databases">
        <title>Genome sequence of the Bar-tailed Godwit (Limosa lapponica baueri).</title>
        <authorList>
            <person name="Lima N.C.B."/>
            <person name="Parody-Merino A.M."/>
            <person name="Battley P.F."/>
            <person name="Fidler A.E."/>
            <person name="Prosdocimi F."/>
        </authorList>
    </citation>
    <scope>NUCLEOTIDE SEQUENCE [LARGE SCALE GENOMIC DNA]</scope>
</reference>
<gene>
    <name evidence="1" type="ORF">llap_17935</name>
</gene>
<dbReference type="Proteomes" id="UP000233556">
    <property type="component" value="Unassembled WGS sequence"/>
</dbReference>
<accession>A0A2I0TD76</accession>
<evidence type="ECO:0000313" key="2">
    <source>
        <dbReference type="Proteomes" id="UP000233556"/>
    </source>
</evidence>
<dbReference type="OrthoDB" id="9906618at2759"/>
<name>A0A2I0TD76_LIMLA</name>
<dbReference type="AlphaFoldDB" id="A0A2I0TD76"/>
<reference evidence="2" key="1">
    <citation type="submission" date="2017-11" db="EMBL/GenBank/DDBJ databases">
        <authorList>
            <person name="Lima N.C."/>
            <person name="Parody-Merino A.M."/>
            <person name="Battley P.F."/>
            <person name="Fidler A.E."/>
            <person name="Prosdocimi F."/>
        </authorList>
    </citation>
    <scope>NUCLEOTIDE SEQUENCE [LARGE SCALE GENOMIC DNA]</scope>
</reference>
<dbReference type="EMBL" id="KZ512312">
    <property type="protein sequence ID" value="PKU31763.1"/>
    <property type="molecule type" value="Genomic_DNA"/>
</dbReference>